<dbReference type="PANTHER" id="PTHR30576">
    <property type="entry name" value="COLANIC BIOSYNTHESIS UDP-GLUCOSE LIPID CARRIER TRANSFERASE"/>
    <property type="match status" value="1"/>
</dbReference>
<evidence type="ECO:0000259" key="4">
    <source>
        <dbReference type="Pfam" id="PF02397"/>
    </source>
</evidence>
<feature type="transmembrane region" description="Helical" evidence="3">
    <location>
        <begin position="277"/>
        <end position="301"/>
    </location>
</feature>
<dbReference type="Proteomes" id="UP000254101">
    <property type="component" value="Unassembled WGS sequence"/>
</dbReference>
<organism evidence="5 6">
    <name type="scientific">Alteriqipengyuania lutimaris</name>
    <dbReference type="NCBI Taxonomy" id="1538146"/>
    <lineage>
        <taxon>Bacteria</taxon>
        <taxon>Pseudomonadati</taxon>
        <taxon>Pseudomonadota</taxon>
        <taxon>Alphaproteobacteria</taxon>
        <taxon>Sphingomonadales</taxon>
        <taxon>Erythrobacteraceae</taxon>
        <taxon>Alteriqipengyuania</taxon>
    </lineage>
</organism>
<evidence type="ECO:0000313" key="6">
    <source>
        <dbReference type="Proteomes" id="UP000254101"/>
    </source>
</evidence>
<dbReference type="RefSeq" id="WP_115490978.1">
    <property type="nucleotide sequence ID" value="NZ_JACHWW010000001.1"/>
</dbReference>
<sequence>MGSPKDVPTDRFSNAATRLTFSEIEPTAATMRRRIVFNLLALDLLCILLSFGFAAMLRAAVLGDADWVPMVLMTMGVYVVAAFNSHSLSREGARDPFVVVRGGLQALVTTAGVLLLIAYVFKTSDTLPRFIAISGFAFSAILITTARYSFSRNLEWFVEGDPFKIVLLTDRDRRPDSDTSHVINIASLSFDPATSDPAAYDHFARAIRHADRIIVDCKPDQRTAWAHALKGAGIDGEILMPELDKLAPLAVGSYDGKTSLVISAGALGWYDRSAKRLFDLVLAGLGIVVLAPVFLLIALAVKIDSRGPVLFRQTRIGRGNEMFEMLKFRSMRIDQTDTAGDRSASRDDDRITRVGRIIRATSLDELPQLFNVISGKMSIVGPRPHALGSRAADKLFWDIDTRYWHRHAAKPGLTGLAQVRGFRGATMEEDDLRNRLQADLEYLESWSIWRDMVIVALTFRVLLHRNAF</sequence>
<keyword evidence="5" id="KW-0808">Transferase</keyword>
<dbReference type="InterPro" id="IPR003362">
    <property type="entry name" value="Bact_transf"/>
</dbReference>
<dbReference type="GO" id="GO:0016780">
    <property type="term" value="F:phosphotransferase activity, for other substituted phosphate groups"/>
    <property type="evidence" value="ECO:0007669"/>
    <property type="project" value="TreeGrafter"/>
</dbReference>
<evidence type="ECO:0000256" key="3">
    <source>
        <dbReference type="SAM" id="Phobius"/>
    </source>
</evidence>
<keyword evidence="6" id="KW-1185">Reference proteome</keyword>
<feature type="domain" description="Bacterial sugar transferase" evidence="4">
    <location>
        <begin position="275"/>
        <end position="463"/>
    </location>
</feature>
<keyword evidence="3" id="KW-1133">Transmembrane helix</keyword>
<name>A0A395LJ93_9SPHN</name>
<dbReference type="PANTHER" id="PTHR30576:SF0">
    <property type="entry name" value="UNDECAPRENYL-PHOSPHATE N-ACETYLGALACTOSAMINYL 1-PHOSPHATE TRANSFERASE-RELATED"/>
    <property type="match status" value="1"/>
</dbReference>
<keyword evidence="3" id="KW-0472">Membrane</keyword>
<feature type="transmembrane region" description="Helical" evidence="3">
    <location>
        <begin position="35"/>
        <end position="61"/>
    </location>
</feature>
<keyword evidence="2" id="KW-0270">Exopolysaccharide synthesis</keyword>
<evidence type="ECO:0000256" key="1">
    <source>
        <dbReference type="ARBA" id="ARBA00006464"/>
    </source>
</evidence>
<gene>
    <name evidence="5" type="ORF">DL238_03445</name>
</gene>
<dbReference type="AlphaFoldDB" id="A0A395LJ93"/>
<feature type="transmembrane region" description="Helical" evidence="3">
    <location>
        <begin position="67"/>
        <end position="86"/>
    </location>
</feature>
<dbReference type="EMBL" id="QRBB01000001">
    <property type="protein sequence ID" value="RDS76755.1"/>
    <property type="molecule type" value="Genomic_DNA"/>
</dbReference>
<dbReference type="GO" id="GO:0000271">
    <property type="term" value="P:polysaccharide biosynthetic process"/>
    <property type="evidence" value="ECO:0007669"/>
    <property type="project" value="UniProtKB-KW"/>
</dbReference>
<accession>A0A395LJ93</accession>
<keyword evidence="3" id="KW-0812">Transmembrane</keyword>
<comment type="caution">
    <text evidence="5">The sequence shown here is derived from an EMBL/GenBank/DDBJ whole genome shotgun (WGS) entry which is preliminary data.</text>
</comment>
<reference evidence="5 6" key="1">
    <citation type="submission" date="2018-07" db="EMBL/GenBank/DDBJ databases">
        <title>Erythrobacter nanhaiensis sp. nov., a novel member of the genus Erythrobacter isolated from the South China Sea.</title>
        <authorList>
            <person name="Chen X."/>
            <person name="Liu J."/>
        </authorList>
    </citation>
    <scope>NUCLEOTIDE SEQUENCE [LARGE SCALE GENOMIC DNA]</scope>
    <source>
        <strain evidence="5 6">S-5</strain>
    </source>
</reference>
<comment type="similarity">
    <text evidence="1">Belongs to the bacterial sugar transferase family.</text>
</comment>
<feature type="transmembrane region" description="Helical" evidence="3">
    <location>
        <begin position="127"/>
        <end position="146"/>
    </location>
</feature>
<feature type="transmembrane region" description="Helical" evidence="3">
    <location>
        <begin position="98"/>
        <end position="121"/>
    </location>
</feature>
<evidence type="ECO:0000256" key="2">
    <source>
        <dbReference type="ARBA" id="ARBA00023169"/>
    </source>
</evidence>
<evidence type="ECO:0000313" key="5">
    <source>
        <dbReference type="EMBL" id="RDS76755.1"/>
    </source>
</evidence>
<proteinExistence type="inferred from homology"/>
<protein>
    <submittedName>
        <fullName evidence="5">Sugar transferase</fullName>
    </submittedName>
</protein>
<dbReference type="Pfam" id="PF02397">
    <property type="entry name" value="Bac_transf"/>
    <property type="match status" value="1"/>
</dbReference>